<dbReference type="AlphaFoldDB" id="A0A2N7NME1"/>
<sequence length="216" mass="24492">MNIHDFIVDIELTEFLFGVSSLATVFAAIIAYRALNAWKRGIVLQKSLDNLDRVVEATISTSRSFSQALNYIGLLQLSIDAYRQDSKEVKEFAKSGVVKYITQNGKDDSAPLKDMLTKNETLLNKLELQLVLFQRLDDKQLKSMVIPFRSMQVLHRKLVAFASIIGSTSLYWSNPKVEETVLATVNQNMEELHNLLEQSREELLKAVDSKHKTLTS</sequence>
<dbReference type="RefSeq" id="WP_102257506.1">
    <property type="nucleotide sequence ID" value="NZ_MDBP01000030.1"/>
</dbReference>
<proteinExistence type="predicted"/>
<evidence type="ECO:0000256" key="1">
    <source>
        <dbReference type="SAM" id="Coils"/>
    </source>
</evidence>
<dbReference type="Proteomes" id="UP000308018">
    <property type="component" value="Unassembled WGS sequence"/>
</dbReference>
<reference evidence="3" key="2">
    <citation type="submission" date="2016-07" db="EMBL/GenBank/DDBJ databases">
        <authorList>
            <person name="Wan K."/>
            <person name="Booth B."/>
            <person name="Spirohn K."/>
            <person name="Hao T."/>
            <person name="Hu Y."/>
            <person name="Calderwood M."/>
            <person name="Hill D."/>
            <person name="Mohr S."/>
            <person name="Vidal M."/>
            <person name="Celniker S."/>
            <person name="Perrimon N."/>
        </authorList>
    </citation>
    <scope>NUCLEOTIDE SEQUENCE</scope>
    <source>
        <strain evidence="3">10N.222.48.A2</strain>
    </source>
</reference>
<accession>A0A2N7NME1</accession>
<evidence type="ECO:0000313" key="3">
    <source>
        <dbReference type="EMBL" id="PMP17157.1"/>
    </source>
</evidence>
<dbReference type="EMBL" id="SYVV01000016">
    <property type="protein sequence ID" value="TKG33562.1"/>
    <property type="molecule type" value="Genomic_DNA"/>
</dbReference>
<reference evidence="5" key="1">
    <citation type="submission" date="2016-07" db="EMBL/GenBank/DDBJ databases">
        <title>Nontailed viruses are major unrecognized killers of bacteria in the ocean.</title>
        <authorList>
            <person name="Kauffman K."/>
            <person name="Hussain F."/>
            <person name="Yang J."/>
            <person name="Arevalo P."/>
            <person name="Brown J."/>
            <person name="Cutler M."/>
            <person name="Kelly L."/>
            <person name="Polz M.F."/>
        </authorList>
    </citation>
    <scope>NUCLEOTIDE SEQUENCE [LARGE SCALE GENOMIC DNA]</scope>
    <source>
        <strain evidence="5">10N.222.48.A2</strain>
    </source>
</reference>
<evidence type="ECO:0000313" key="4">
    <source>
        <dbReference type="EMBL" id="TKG33562.1"/>
    </source>
</evidence>
<dbReference type="EMBL" id="MDBP01000030">
    <property type="protein sequence ID" value="PMP17157.1"/>
    <property type="molecule type" value="Genomic_DNA"/>
</dbReference>
<keyword evidence="2" id="KW-0812">Transmembrane</keyword>
<comment type="caution">
    <text evidence="3">The sequence shown here is derived from an EMBL/GenBank/DDBJ whole genome shotgun (WGS) entry which is preliminary data.</text>
</comment>
<reference evidence="4 6" key="4">
    <citation type="submission" date="2019-04" db="EMBL/GenBank/DDBJ databases">
        <title>A reverse ecology approach based on a biological definition of microbial populations.</title>
        <authorList>
            <person name="Arevalo P."/>
            <person name="Vaninsberghe D."/>
            <person name="Elsherbini J."/>
            <person name="Gore J."/>
            <person name="Polz M."/>
        </authorList>
    </citation>
    <scope>NUCLEOTIDE SEQUENCE [LARGE SCALE GENOMIC DNA]</scope>
    <source>
        <strain evidence="4 6">10N.222.45.A8</strain>
    </source>
</reference>
<organism evidence="3 5">
    <name type="scientific">Vibrio tasmaniensis</name>
    <dbReference type="NCBI Taxonomy" id="212663"/>
    <lineage>
        <taxon>Bacteria</taxon>
        <taxon>Pseudomonadati</taxon>
        <taxon>Pseudomonadota</taxon>
        <taxon>Gammaproteobacteria</taxon>
        <taxon>Vibrionales</taxon>
        <taxon>Vibrionaceae</taxon>
        <taxon>Vibrio</taxon>
    </lineage>
</organism>
<keyword evidence="1" id="KW-0175">Coiled coil</keyword>
<name>A0A2N7NME1_9VIBR</name>
<feature type="coiled-coil region" evidence="1">
    <location>
        <begin position="182"/>
        <end position="209"/>
    </location>
</feature>
<keyword evidence="2" id="KW-0472">Membrane</keyword>
<evidence type="ECO:0000313" key="6">
    <source>
        <dbReference type="Proteomes" id="UP000308018"/>
    </source>
</evidence>
<protein>
    <submittedName>
        <fullName evidence="3">Uncharacterized protein</fullName>
    </submittedName>
</protein>
<gene>
    <name evidence="3" type="ORF">BCS92_05530</name>
    <name evidence="4" type="ORF">FC057_10535</name>
</gene>
<dbReference type="Proteomes" id="UP000235579">
    <property type="component" value="Unassembled WGS sequence"/>
</dbReference>
<evidence type="ECO:0000256" key="2">
    <source>
        <dbReference type="SAM" id="Phobius"/>
    </source>
</evidence>
<reference evidence="3" key="3">
    <citation type="journal article" date="2018" name="Nature">
        <title>A major lineage of non-tailed dsDNA viruses as unrecognized killers of marine bacteria.</title>
        <authorList>
            <person name="Kauffman K.M."/>
            <person name="Hussain F.A."/>
            <person name="Yang J."/>
            <person name="Arevalo P."/>
            <person name="Brown J.M."/>
            <person name="Chang W.K."/>
            <person name="VanInsberghe D."/>
            <person name="Elsherbini J."/>
            <person name="Sharma R.S."/>
            <person name="Cutler M.B."/>
            <person name="Kelly L."/>
            <person name="Polz M.F."/>
        </authorList>
    </citation>
    <scope>NUCLEOTIDE SEQUENCE</scope>
    <source>
        <strain evidence="3">10N.222.48.A2</strain>
    </source>
</reference>
<keyword evidence="2" id="KW-1133">Transmembrane helix</keyword>
<feature type="transmembrane region" description="Helical" evidence="2">
    <location>
        <begin position="15"/>
        <end position="35"/>
    </location>
</feature>
<evidence type="ECO:0000313" key="5">
    <source>
        <dbReference type="Proteomes" id="UP000235579"/>
    </source>
</evidence>